<protein>
    <submittedName>
        <fullName evidence="1">Uncharacterized protein</fullName>
    </submittedName>
</protein>
<dbReference type="EMBL" id="BGPR01076449">
    <property type="protein sequence ID" value="GBL61040.1"/>
    <property type="molecule type" value="Genomic_DNA"/>
</dbReference>
<evidence type="ECO:0000313" key="2">
    <source>
        <dbReference type="Proteomes" id="UP000499080"/>
    </source>
</evidence>
<accession>A0A4Y1ZP92</accession>
<dbReference type="Proteomes" id="UP000499080">
    <property type="component" value="Unassembled WGS sequence"/>
</dbReference>
<name>A0A4Y1ZP92_ARAVE</name>
<gene>
    <name evidence="1" type="ORF">AVEN_190651_1</name>
</gene>
<comment type="caution">
    <text evidence="1">The sequence shown here is derived from an EMBL/GenBank/DDBJ whole genome shotgun (WGS) entry which is preliminary data.</text>
</comment>
<evidence type="ECO:0000313" key="1">
    <source>
        <dbReference type="EMBL" id="GBL61040.1"/>
    </source>
</evidence>
<reference evidence="1 2" key="1">
    <citation type="journal article" date="2019" name="Sci. Rep.">
        <title>Orb-weaving spider Araneus ventricosus genome elucidates the spidroin gene catalogue.</title>
        <authorList>
            <person name="Kono N."/>
            <person name="Nakamura H."/>
            <person name="Ohtoshi R."/>
            <person name="Moran D.A.P."/>
            <person name="Shinohara A."/>
            <person name="Yoshida Y."/>
            <person name="Fujiwara M."/>
            <person name="Mori M."/>
            <person name="Tomita M."/>
            <person name="Arakawa K."/>
        </authorList>
    </citation>
    <scope>NUCLEOTIDE SEQUENCE [LARGE SCALE GENOMIC DNA]</scope>
</reference>
<dbReference type="AlphaFoldDB" id="A0A4Y1ZP92"/>
<sequence>MKVKIYFRSSPSFAQSPTMGSMNAAAFSTGSLTFGLSQANSQQSFQPAPQIVNVASLAPSSVPSSSMQFGAPSSMNMSSEMERFHKPSKGVSFVAPTQTVARDNSGVRHMAVAQRTAPDFKVLPESPRSPKKEPLPFSGEVLRDMLDWRVLTTPGPRRLAGVQSTGGSMQYSPVCLAFWDGVQCTVLVWRSVAYFAKKDFFAWSNHDEKIS</sequence>
<proteinExistence type="predicted"/>
<keyword evidence="2" id="KW-1185">Reference proteome</keyword>
<organism evidence="1 2">
    <name type="scientific">Araneus ventricosus</name>
    <name type="common">Orbweaver spider</name>
    <name type="synonym">Epeira ventricosa</name>
    <dbReference type="NCBI Taxonomy" id="182803"/>
    <lineage>
        <taxon>Eukaryota</taxon>
        <taxon>Metazoa</taxon>
        <taxon>Ecdysozoa</taxon>
        <taxon>Arthropoda</taxon>
        <taxon>Chelicerata</taxon>
        <taxon>Arachnida</taxon>
        <taxon>Araneae</taxon>
        <taxon>Araneomorphae</taxon>
        <taxon>Entelegynae</taxon>
        <taxon>Araneoidea</taxon>
        <taxon>Araneidae</taxon>
        <taxon>Araneus</taxon>
    </lineage>
</organism>